<comment type="caution">
    <text evidence="1">The sequence shown here is derived from an EMBL/GenBank/DDBJ whole genome shotgun (WGS) entry which is preliminary data.</text>
</comment>
<evidence type="ECO:0000313" key="2">
    <source>
        <dbReference type="Proteomes" id="UP001168877"/>
    </source>
</evidence>
<keyword evidence="2" id="KW-1185">Reference proteome</keyword>
<sequence>MCTPSFSVGEGCTFSPYWDKHRPHGSKNLATPLLPHQSRHHRCCSPTVHSLLPLHGLRCCSPQSCSCRVVETPKNCVFWL</sequence>
<dbReference type="Proteomes" id="UP001168877">
    <property type="component" value="Unassembled WGS sequence"/>
</dbReference>
<gene>
    <name evidence="1" type="ORF">LWI29_014502</name>
</gene>
<reference evidence="1" key="1">
    <citation type="journal article" date="2022" name="Plant J.">
        <title>Strategies of tolerance reflected in two North American maple genomes.</title>
        <authorList>
            <person name="McEvoy S.L."/>
            <person name="Sezen U.U."/>
            <person name="Trouern-Trend A."/>
            <person name="McMahon S.M."/>
            <person name="Schaberg P.G."/>
            <person name="Yang J."/>
            <person name="Wegrzyn J.L."/>
            <person name="Swenson N.G."/>
        </authorList>
    </citation>
    <scope>NUCLEOTIDE SEQUENCE</scope>
    <source>
        <strain evidence="1">NS2018</strain>
    </source>
</reference>
<dbReference type="AlphaFoldDB" id="A0AA39VC58"/>
<proteinExistence type="predicted"/>
<accession>A0AA39VC58</accession>
<dbReference type="EMBL" id="JAUESC010000387">
    <property type="protein sequence ID" value="KAK0573852.1"/>
    <property type="molecule type" value="Genomic_DNA"/>
</dbReference>
<reference evidence="1" key="2">
    <citation type="submission" date="2023-06" db="EMBL/GenBank/DDBJ databases">
        <authorList>
            <person name="Swenson N.G."/>
            <person name="Wegrzyn J.L."/>
            <person name="Mcevoy S.L."/>
        </authorList>
    </citation>
    <scope>NUCLEOTIDE SEQUENCE</scope>
    <source>
        <strain evidence="1">NS2018</strain>
        <tissue evidence="1">Leaf</tissue>
    </source>
</reference>
<evidence type="ECO:0000313" key="1">
    <source>
        <dbReference type="EMBL" id="KAK0573852.1"/>
    </source>
</evidence>
<organism evidence="1 2">
    <name type="scientific">Acer saccharum</name>
    <name type="common">Sugar maple</name>
    <dbReference type="NCBI Taxonomy" id="4024"/>
    <lineage>
        <taxon>Eukaryota</taxon>
        <taxon>Viridiplantae</taxon>
        <taxon>Streptophyta</taxon>
        <taxon>Embryophyta</taxon>
        <taxon>Tracheophyta</taxon>
        <taxon>Spermatophyta</taxon>
        <taxon>Magnoliopsida</taxon>
        <taxon>eudicotyledons</taxon>
        <taxon>Gunneridae</taxon>
        <taxon>Pentapetalae</taxon>
        <taxon>rosids</taxon>
        <taxon>malvids</taxon>
        <taxon>Sapindales</taxon>
        <taxon>Sapindaceae</taxon>
        <taxon>Hippocastanoideae</taxon>
        <taxon>Acereae</taxon>
        <taxon>Acer</taxon>
    </lineage>
</organism>
<protein>
    <submittedName>
        <fullName evidence="1">Uncharacterized protein</fullName>
    </submittedName>
</protein>
<name>A0AA39VC58_ACESA</name>